<dbReference type="SUPFAM" id="SSF47384">
    <property type="entry name" value="Homodimeric domain of signal transducing histidine kinase"/>
    <property type="match status" value="1"/>
</dbReference>
<keyword evidence="4" id="KW-0597">Phosphoprotein</keyword>
<dbReference type="InterPro" id="IPR005467">
    <property type="entry name" value="His_kinase_dom"/>
</dbReference>
<evidence type="ECO:0000259" key="10">
    <source>
        <dbReference type="PROSITE" id="PS50109"/>
    </source>
</evidence>
<dbReference type="InterPro" id="IPR036097">
    <property type="entry name" value="HisK_dim/P_sf"/>
</dbReference>
<dbReference type="InterPro" id="IPR004358">
    <property type="entry name" value="Sig_transdc_His_kin-like_C"/>
</dbReference>
<dbReference type="Gene3D" id="6.10.340.10">
    <property type="match status" value="1"/>
</dbReference>
<dbReference type="Pfam" id="PF00672">
    <property type="entry name" value="HAMP"/>
    <property type="match status" value="1"/>
</dbReference>
<evidence type="ECO:0000256" key="6">
    <source>
        <dbReference type="ARBA" id="ARBA00022777"/>
    </source>
</evidence>
<dbReference type="PROSITE" id="PS50885">
    <property type="entry name" value="HAMP"/>
    <property type="match status" value="1"/>
</dbReference>
<comment type="catalytic activity">
    <reaction evidence="1">
        <text>ATP + protein L-histidine = ADP + protein N-phospho-L-histidine.</text>
        <dbReference type="EC" id="2.7.13.3"/>
    </reaction>
</comment>
<dbReference type="Pfam" id="PF02518">
    <property type="entry name" value="HATPase_c"/>
    <property type="match status" value="1"/>
</dbReference>
<keyword evidence="6" id="KW-0418">Kinase</keyword>
<feature type="transmembrane region" description="Helical" evidence="9">
    <location>
        <begin position="21"/>
        <end position="39"/>
    </location>
</feature>
<gene>
    <name evidence="12" type="ORF">KIH39_11590</name>
</gene>
<keyword evidence="8" id="KW-0175">Coiled coil</keyword>
<dbReference type="GO" id="GO:0016020">
    <property type="term" value="C:membrane"/>
    <property type="evidence" value="ECO:0007669"/>
    <property type="project" value="UniProtKB-SubCell"/>
</dbReference>
<dbReference type="CDD" id="cd06225">
    <property type="entry name" value="HAMP"/>
    <property type="match status" value="1"/>
</dbReference>
<protein>
    <recommendedName>
        <fullName evidence="3">histidine kinase</fullName>
        <ecNumber evidence="3">2.7.13.3</ecNumber>
    </recommendedName>
</protein>
<dbReference type="CDD" id="cd16922">
    <property type="entry name" value="HATPase_EvgS-ArcB-TorS-like"/>
    <property type="match status" value="1"/>
</dbReference>
<organism evidence="12 13">
    <name type="scientific">Telmatocola sphagniphila</name>
    <dbReference type="NCBI Taxonomy" id="1123043"/>
    <lineage>
        <taxon>Bacteria</taxon>
        <taxon>Pseudomonadati</taxon>
        <taxon>Planctomycetota</taxon>
        <taxon>Planctomycetia</taxon>
        <taxon>Gemmatales</taxon>
        <taxon>Gemmataceae</taxon>
    </lineage>
</organism>
<keyword evidence="9" id="KW-0472">Membrane</keyword>
<keyword evidence="7" id="KW-0902">Two-component regulatory system</keyword>
<feature type="coiled-coil region" evidence="8">
    <location>
        <begin position="257"/>
        <end position="288"/>
    </location>
</feature>
<evidence type="ECO:0000259" key="11">
    <source>
        <dbReference type="PROSITE" id="PS50885"/>
    </source>
</evidence>
<dbReference type="InterPro" id="IPR036890">
    <property type="entry name" value="HATPase_C_sf"/>
</dbReference>
<dbReference type="InterPro" id="IPR003594">
    <property type="entry name" value="HATPase_dom"/>
</dbReference>
<evidence type="ECO:0000256" key="9">
    <source>
        <dbReference type="SAM" id="Phobius"/>
    </source>
</evidence>
<dbReference type="InterPro" id="IPR050736">
    <property type="entry name" value="Sensor_HK_Regulatory"/>
</dbReference>
<dbReference type="SUPFAM" id="SSF158472">
    <property type="entry name" value="HAMP domain-like"/>
    <property type="match status" value="1"/>
</dbReference>
<dbReference type="Gene3D" id="3.30.565.10">
    <property type="entry name" value="Histidine kinase-like ATPase, C-terminal domain"/>
    <property type="match status" value="1"/>
</dbReference>
<dbReference type="SUPFAM" id="SSF55874">
    <property type="entry name" value="ATPase domain of HSP90 chaperone/DNA topoisomerase II/histidine kinase"/>
    <property type="match status" value="1"/>
</dbReference>
<feature type="domain" description="Histidine kinase" evidence="10">
    <location>
        <begin position="305"/>
        <end position="523"/>
    </location>
</feature>
<proteinExistence type="predicted"/>
<keyword evidence="9" id="KW-1133">Transmembrane helix</keyword>
<evidence type="ECO:0000256" key="7">
    <source>
        <dbReference type="ARBA" id="ARBA00023012"/>
    </source>
</evidence>
<dbReference type="SMART" id="SM00304">
    <property type="entry name" value="HAMP"/>
    <property type="match status" value="1"/>
</dbReference>
<name>A0A8E6BA17_9BACT</name>
<dbReference type="KEGG" id="tsph:KIH39_11590"/>
<evidence type="ECO:0000256" key="4">
    <source>
        <dbReference type="ARBA" id="ARBA00022553"/>
    </source>
</evidence>
<dbReference type="RefSeq" id="WP_213499575.1">
    <property type="nucleotide sequence ID" value="NZ_CP074694.1"/>
</dbReference>
<evidence type="ECO:0000313" key="12">
    <source>
        <dbReference type="EMBL" id="QVL34516.1"/>
    </source>
</evidence>
<dbReference type="Gene3D" id="1.10.287.130">
    <property type="match status" value="1"/>
</dbReference>
<evidence type="ECO:0000256" key="2">
    <source>
        <dbReference type="ARBA" id="ARBA00004370"/>
    </source>
</evidence>
<dbReference type="InterPro" id="IPR003661">
    <property type="entry name" value="HisK_dim/P_dom"/>
</dbReference>
<dbReference type="InterPro" id="IPR021796">
    <property type="entry name" value="Tll0287-like_dom"/>
</dbReference>
<feature type="domain" description="HAMP" evidence="11">
    <location>
        <begin position="217"/>
        <end position="269"/>
    </location>
</feature>
<dbReference type="SMART" id="SM00387">
    <property type="entry name" value="HATPase_c"/>
    <property type="match status" value="1"/>
</dbReference>
<keyword evidence="5" id="KW-0808">Transferase</keyword>
<reference evidence="12" key="1">
    <citation type="submission" date="2021-05" db="EMBL/GenBank/DDBJ databases">
        <title>Complete genome sequence of the cellulolytic planctomycete Telmatocola sphagniphila SP2T and characterization of the first cellulase from planctomycetes.</title>
        <authorList>
            <person name="Rakitin A.L."/>
            <person name="Beletsky A.V."/>
            <person name="Naumoff D.G."/>
            <person name="Kulichevskaya I.S."/>
            <person name="Mardanov A.V."/>
            <person name="Ravin N.V."/>
            <person name="Dedysh S.N."/>
        </authorList>
    </citation>
    <scope>NUCLEOTIDE SEQUENCE</scope>
    <source>
        <strain evidence="12">SP2T</strain>
    </source>
</reference>
<comment type="subcellular location">
    <subcellularLocation>
        <location evidence="2">Membrane</location>
    </subcellularLocation>
</comment>
<keyword evidence="9" id="KW-0812">Transmembrane</keyword>
<evidence type="ECO:0000256" key="3">
    <source>
        <dbReference type="ARBA" id="ARBA00012438"/>
    </source>
</evidence>
<dbReference type="Pfam" id="PF00512">
    <property type="entry name" value="HisKA"/>
    <property type="match status" value="1"/>
</dbReference>
<evidence type="ECO:0000256" key="5">
    <source>
        <dbReference type="ARBA" id="ARBA00022679"/>
    </source>
</evidence>
<dbReference type="Proteomes" id="UP000676194">
    <property type="component" value="Chromosome"/>
</dbReference>
<dbReference type="InterPro" id="IPR003660">
    <property type="entry name" value="HAMP_dom"/>
</dbReference>
<evidence type="ECO:0000313" key="13">
    <source>
        <dbReference type="Proteomes" id="UP000676194"/>
    </source>
</evidence>
<dbReference type="SMART" id="SM00388">
    <property type="entry name" value="HisKA"/>
    <property type="match status" value="1"/>
</dbReference>
<dbReference type="PANTHER" id="PTHR43711:SF31">
    <property type="entry name" value="HISTIDINE KINASE"/>
    <property type="match status" value="1"/>
</dbReference>
<dbReference type="FunFam" id="3.30.565.10:FF:000010">
    <property type="entry name" value="Sensor histidine kinase RcsC"/>
    <property type="match status" value="1"/>
</dbReference>
<dbReference type="Pfam" id="PF11845">
    <property type="entry name" value="Tll0287-like"/>
    <property type="match status" value="1"/>
</dbReference>
<dbReference type="EC" id="2.7.13.3" evidence="3"/>
<dbReference type="PROSITE" id="PS50109">
    <property type="entry name" value="HIS_KIN"/>
    <property type="match status" value="1"/>
</dbReference>
<sequence>MSYRTLKNLLGENNLERKCRILFGVSTLCLITFSFWIFARQTEELAFNQTEQTAKVLVPLILTSYHTDQNKKGAMLDLQSRFEDQWQDKYRKYKFRLIKPNARLAEHKAEGLEVPLLADYVANPEKQEIFSRSTNSDILTYIAPIRASNSCIACHNEIEKKHNGQEIADNDLMALLKIQFDTEGIEDSVHSNRAMLITIALVTSLILMGGSYVIIRYVIVKPLRHLKEVSDAITEGKTNVRAEIQTGDEFEDLSIAFNRMLRKLMEARDKANDLNASLDKKVDDLARANLLLVESDRSKSDFLATISHELRTPLNSILGFSDVLLSNTGSLNEKQARWIANIKSNGQQLLNLINDILDLAKIEAGRMEIRSDDISLTELCENQIAMVRSLSERKRIDLRTRYDSVVPLIKQDSVKLRQILSNLLSNAVKFSPEGGRVILSVEVKDEKLILAVTDNGIGIAPADQEVIFEKFRQSGSILTREHEGSGLGLSIVREMCKLLGGTVTLKSELGRGSAFTITLPTTVRDGSRYDFVLPNADSHAKSKSISRETV</sequence>
<dbReference type="EMBL" id="CP074694">
    <property type="protein sequence ID" value="QVL34516.1"/>
    <property type="molecule type" value="Genomic_DNA"/>
</dbReference>
<dbReference type="FunFam" id="1.10.287.130:FF:000001">
    <property type="entry name" value="Two-component sensor histidine kinase"/>
    <property type="match status" value="1"/>
</dbReference>
<dbReference type="GO" id="GO:0000155">
    <property type="term" value="F:phosphorelay sensor kinase activity"/>
    <property type="evidence" value="ECO:0007669"/>
    <property type="project" value="InterPro"/>
</dbReference>
<dbReference type="CDD" id="cd00082">
    <property type="entry name" value="HisKA"/>
    <property type="match status" value="1"/>
</dbReference>
<dbReference type="AlphaFoldDB" id="A0A8E6BA17"/>
<dbReference type="PRINTS" id="PR00344">
    <property type="entry name" value="BCTRLSENSOR"/>
</dbReference>
<dbReference type="PANTHER" id="PTHR43711">
    <property type="entry name" value="TWO-COMPONENT HISTIDINE KINASE"/>
    <property type="match status" value="1"/>
</dbReference>
<dbReference type="Gene3D" id="3.30.450.290">
    <property type="match status" value="1"/>
</dbReference>
<accession>A0A8E6BA17</accession>
<evidence type="ECO:0000256" key="1">
    <source>
        <dbReference type="ARBA" id="ARBA00000085"/>
    </source>
</evidence>
<evidence type="ECO:0000256" key="8">
    <source>
        <dbReference type="SAM" id="Coils"/>
    </source>
</evidence>
<keyword evidence="13" id="KW-1185">Reference proteome</keyword>